<dbReference type="OrthoDB" id="6882680at2"/>
<evidence type="ECO:0000313" key="3">
    <source>
        <dbReference type="EMBL" id="SDQ84916.1"/>
    </source>
</evidence>
<dbReference type="InterPro" id="IPR015590">
    <property type="entry name" value="Aldehyde_DH_dom"/>
</dbReference>
<dbReference type="SUPFAM" id="SSF53720">
    <property type="entry name" value="ALDH-like"/>
    <property type="match status" value="1"/>
</dbReference>
<dbReference type="KEGG" id="acry:AC20117_03415"/>
<dbReference type="Proteomes" id="UP000181917">
    <property type="component" value="Unassembled WGS sequence"/>
</dbReference>
<dbReference type="InterPro" id="IPR016163">
    <property type="entry name" value="Ald_DH_C"/>
</dbReference>
<dbReference type="RefSeq" id="WP_074700982.1">
    <property type="nucleotide sequence ID" value="NZ_CP018863.1"/>
</dbReference>
<dbReference type="AlphaFoldDB" id="A0A1H1E9T5"/>
<dbReference type="EMBL" id="FNKH01000002">
    <property type="protein sequence ID" value="SDQ84916.1"/>
    <property type="molecule type" value="Genomic_DNA"/>
</dbReference>
<dbReference type="GO" id="GO:0016620">
    <property type="term" value="F:oxidoreductase activity, acting on the aldehyde or oxo group of donors, NAD or NADP as acceptor"/>
    <property type="evidence" value="ECO:0007669"/>
    <property type="project" value="InterPro"/>
</dbReference>
<name>A0A1H1E9T5_9MICC</name>
<dbReference type="PANTHER" id="PTHR11699">
    <property type="entry name" value="ALDEHYDE DEHYDROGENASE-RELATED"/>
    <property type="match status" value="1"/>
</dbReference>
<dbReference type="InterPro" id="IPR016161">
    <property type="entry name" value="Ald_DH/histidinol_DH"/>
</dbReference>
<protein>
    <submittedName>
        <fullName evidence="3">Acyl-CoA reductase</fullName>
    </submittedName>
</protein>
<dbReference type="STRING" id="37928.SAMN04489742_2809"/>
<dbReference type="Pfam" id="PF00171">
    <property type="entry name" value="Aldedh"/>
    <property type="match status" value="1"/>
</dbReference>
<dbReference type="InterPro" id="IPR016162">
    <property type="entry name" value="Ald_DH_N"/>
</dbReference>
<reference evidence="3 4" key="1">
    <citation type="submission" date="2016-10" db="EMBL/GenBank/DDBJ databases">
        <authorList>
            <person name="de Groot N.N."/>
        </authorList>
    </citation>
    <scope>NUCLEOTIDE SEQUENCE [LARGE SCALE GENOMIC DNA]</scope>
    <source>
        <strain evidence="3 4">DSM 20117</strain>
    </source>
</reference>
<evidence type="ECO:0000256" key="1">
    <source>
        <dbReference type="ARBA" id="ARBA00023002"/>
    </source>
</evidence>
<keyword evidence="1" id="KW-0560">Oxidoreductase</keyword>
<dbReference type="Gene3D" id="3.40.605.10">
    <property type="entry name" value="Aldehyde Dehydrogenase, Chain A, domain 1"/>
    <property type="match status" value="1"/>
</dbReference>
<organism evidence="3 4">
    <name type="scientific">Crystallibacter crystallopoietes</name>
    <dbReference type="NCBI Taxonomy" id="37928"/>
    <lineage>
        <taxon>Bacteria</taxon>
        <taxon>Bacillati</taxon>
        <taxon>Actinomycetota</taxon>
        <taxon>Actinomycetes</taxon>
        <taxon>Micrococcales</taxon>
        <taxon>Micrococcaceae</taxon>
        <taxon>Crystallibacter</taxon>
    </lineage>
</organism>
<keyword evidence="4" id="KW-1185">Reference proteome</keyword>
<dbReference type="Gene3D" id="3.40.309.10">
    <property type="entry name" value="Aldehyde Dehydrogenase, Chain A, domain 2"/>
    <property type="match status" value="1"/>
</dbReference>
<sequence length="471" mass="47945">MTTGSETVLQQEKAAADAAITIHDPRDGSLVGSVPQAGPADVDQAVAAARAAQQGWAGVDPAARGELLHAAAAALNDNAERLAQLNARETGRPEAEALEGVKAGAATLRQYAELAPVHRGLSLRGSKMAADYTVAEPRGVAVLLTPWNDPVAVAAGLLGAALVTGNTVVHKPSERCPHLGAALGEVLAAVLPPDVLITLNGGPQVGSALTSHPGVDVFAHVGSSATGTRIAQAAALTGAHVIRENGGNDPLLVDAGVDPEWAAEQAAIGAFANSGQICTSVERIYVHRDIADAFCNALAEEARRRNTSQQFAPLVDTRLRDEVHAQVAQAVAAGAKATEGGEPPEGPGAHYPATVLLGCTEDMTIMTEETFGPVAPVTVVDSFEDGLQLAAAGRYGLAATVLTADMAHAQQAVAALPVGTVKINAVFGGAPGGSAQPRKDSGHGFGYGPELLDEFTQVKVVHVGLPGGVRR</sequence>
<evidence type="ECO:0000259" key="2">
    <source>
        <dbReference type="Pfam" id="PF00171"/>
    </source>
</evidence>
<accession>A0A1H1E9T5</accession>
<gene>
    <name evidence="3" type="ORF">SAMN04489742_2809</name>
</gene>
<feature type="domain" description="Aldehyde dehydrogenase" evidence="2">
    <location>
        <begin position="18"/>
        <end position="461"/>
    </location>
</feature>
<proteinExistence type="predicted"/>
<dbReference type="CDD" id="cd07078">
    <property type="entry name" value="ALDH"/>
    <property type="match status" value="1"/>
</dbReference>
<evidence type="ECO:0000313" key="4">
    <source>
        <dbReference type="Proteomes" id="UP000181917"/>
    </source>
</evidence>